<dbReference type="GO" id="GO:0016787">
    <property type="term" value="F:hydrolase activity"/>
    <property type="evidence" value="ECO:0007669"/>
    <property type="project" value="TreeGrafter"/>
</dbReference>
<dbReference type="InterPro" id="IPR011042">
    <property type="entry name" value="6-blade_b-propeller_TolB-like"/>
</dbReference>
<name>E5XS05_SEGRC</name>
<dbReference type="Proteomes" id="UP000004816">
    <property type="component" value="Unassembled WGS sequence"/>
</dbReference>
<dbReference type="GO" id="GO:0012505">
    <property type="term" value="C:endomembrane system"/>
    <property type="evidence" value="ECO:0007669"/>
    <property type="project" value="TreeGrafter"/>
</dbReference>
<comment type="caution">
    <text evidence="2">The sequence shown here is derived from an EMBL/GenBank/DDBJ whole genome shotgun (WGS) entry which is preliminary data.</text>
</comment>
<dbReference type="RefSeq" id="WP_007470480.1">
    <property type="nucleotide sequence ID" value="NZ_KI391953.1"/>
</dbReference>
<evidence type="ECO:0000259" key="1">
    <source>
        <dbReference type="Pfam" id="PF08450"/>
    </source>
</evidence>
<evidence type="ECO:0000313" key="3">
    <source>
        <dbReference type="Proteomes" id="UP000004816"/>
    </source>
</evidence>
<organism evidence="2 3">
    <name type="scientific">Segniliparus rugosus (strain ATCC BAA-974 / DSM 45345 / CCUG 50838 / CIP 108380 / JCM 13579 / CDC 945)</name>
    <dbReference type="NCBI Taxonomy" id="679197"/>
    <lineage>
        <taxon>Bacteria</taxon>
        <taxon>Bacillati</taxon>
        <taxon>Actinomycetota</taxon>
        <taxon>Actinomycetes</taxon>
        <taxon>Mycobacteriales</taxon>
        <taxon>Segniliparaceae</taxon>
        <taxon>Segniliparus</taxon>
    </lineage>
</organism>
<proteinExistence type="predicted"/>
<dbReference type="STRING" id="679197.HMPREF9336_02277"/>
<reference evidence="2 3" key="1">
    <citation type="journal article" date="2011" name="Stand. Genomic Sci.">
        <title>High quality draft genome sequence of Segniliparus rugosus CDC 945(T)= (ATCC BAA-974(T)).</title>
        <authorList>
            <person name="Earl A.M."/>
            <person name="Desjardins C.A."/>
            <person name="Fitzgerald M.G."/>
            <person name="Arachchi H.M."/>
            <person name="Zeng Q."/>
            <person name="Mehta T."/>
            <person name="Griggs A."/>
            <person name="Birren B.W."/>
            <person name="Toney N.C."/>
            <person name="Carr J."/>
            <person name="Posey J."/>
            <person name="Butler W.R."/>
        </authorList>
    </citation>
    <scope>NUCLEOTIDE SEQUENCE [LARGE SCALE GENOMIC DNA]</scope>
    <source>
        <strain evidence="3">ATCC BAA-974 / DSM 45345 / CCUG 50838 / CIP 108380 / JCM 13579 / CDC 945</strain>
    </source>
</reference>
<dbReference type="InterPro" id="IPR013658">
    <property type="entry name" value="SGL"/>
</dbReference>
<accession>E5XS05</accession>
<dbReference type="AlphaFoldDB" id="E5XS05"/>
<dbReference type="PANTHER" id="PTHR10426:SF88">
    <property type="entry name" value="ADIPOCYTE PLASMA MEMBRANE-ASSOCIATED PROTEIN HEMOMUCIN-RELATED"/>
    <property type="match status" value="1"/>
</dbReference>
<keyword evidence="3" id="KW-1185">Reference proteome</keyword>
<dbReference type="Pfam" id="PF20067">
    <property type="entry name" value="SSL_N"/>
    <property type="match status" value="1"/>
</dbReference>
<sequence length="312" mass="32666">MVGDSLRLAPLPGKGPEDVAIGPDGTVYTGLADGRIVALPPDQPSAPPRVVARIEGDRPYGVEMHGDGELVVCAASAGALVVDIRTGSVAPLASSFAGRPFLTCNNSAVASDGTVYFSESSQVHTIARYLVDLVQSTRTGRLFRKPPGGAVELLCEGIDFANGVALAPDERSVFVAETATGRVRRVWLEGPDQGKDEVFADGLPGYPDNLASAPDGGVWVAVPSKRDPLLEALRSAPKPVQAIIRAVPPKAGELLARGETAAVKLAADGKVVREVRVKERGFQTLTGMREHEGELWCGSLYSPALAVISLCP</sequence>
<evidence type="ECO:0000313" key="2">
    <source>
        <dbReference type="EMBL" id="EFV12790.1"/>
    </source>
</evidence>
<dbReference type="PANTHER" id="PTHR10426">
    <property type="entry name" value="STRICTOSIDINE SYNTHASE-RELATED"/>
    <property type="match status" value="1"/>
</dbReference>
<dbReference type="eggNOG" id="COG3386">
    <property type="taxonomic scope" value="Bacteria"/>
</dbReference>
<gene>
    <name evidence="2" type="ORF">HMPREF9336_02277</name>
</gene>
<dbReference type="Pfam" id="PF08450">
    <property type="entry name" value="SGL"/>
    <property type="match status" value="1"/>
</dbReference>
<protein>
    <recommendedName>
        <fullName evidence="1">SMP-30/Gluconolactonase/LRE-like region domain-containing protein</fullName>
    </recommendedName>
</protein>
<feature type="domain" description="SMP-30/Gluconolactonase/LRE-like region" evidence="1">
    <location>
        <begin position="61"/>
        <end position="224"/>
    </location>
</feature>
<dbReference type="EMBL" id="ACZI02000002">
    <property type="protein sequence ID" value="EFV12790.1"/>
    <property type="molecule type" value="Genomic_DNA"/>
</dbReference>
<dbReference type="OrthoDB" id="3332247at2"/>
<dbReference type="Gene3D" id="2.120.10.30">
    <property type="entry name" value="TolB, C-terminal domain"/>
    <property type="match status" value="1"/>
</dbReference>
<dbReference type="HOGENOM" id="CLU_023267_0_1_11"/>
<dbReference type="SUPFAM" id="SSF63829">
    <property type="entry name" value="Calcium-dependent phosphotriesterase"/>
    <property type="match status" value="1"/>
</dbReference>